<feature type="domain" description="DUF4143" evidence="2">
    <location>
        <begin position="175"/>
        <end position="331"/>
    </location>
</feature>
<keyword evidence="4" id="KW-1185">Reference proteome</keyword>
<organism evidence="3 4">
    <name type="scientific">Candidatus Bandiella euplotis</name>
    <dbReference type="NCBI Taxonomy" id="1664265"/>
    <lineage>
        <taxon>Bacteria</taxon>
        <taxon>Pseudomonadati</taxon>
        <taxon>Pseudomonadota</taxon>
        <taxon>Alphaproteobacteria</taxon>
        <taxon>Rickettsiales</taxon>
        <taxon>Candidatus Midichloriaceae</taxon>
        <taxon>Candidatus Bandiella</taxon>
    </lineage>
</organism>
<dbReference type="RefSeq" id="WP_323733195.1">
    <property type="nucleotide sequence ID" value="NZ_CP110820.1"/>
</dbReference>
<reference evidence="3 4" key="1">
    <citation type="submission" date="2022-11" db="EMBL/GenBank/DDBJ databases">
        <title>Host association and intracellularity evolved multiple times independently in the Rickettsiales.</title>
        <authorList>
            <person name="Castelli M."/>
            <person name="Nardi T."/>
            <person name="Gammuto L."/>
            <person name="Bellinzona G."/>
            <person name="Sabaneyeva E."/>
            <person name="Potekhin A."/>
            <person name="Serra V."/>
            <person name="Petroni G."/>
            <person name="Sassera D."/>
        </authorList>
    </citation>
    <scope>NUCLEOTIDE SEQUENCE [LARGE SCALE GENOMIC DNA]</scope>
    <source>
        <strain evidence="3 4">NDG2</strain>
    </source>
</reference>
<evidence type="ECO:0000259" key="1">
    <source>
        <dbReference type="Pfam" id="PF13173"/>
    </source>
</evidence>
<dbReference type="Proteomes" id="UP001327219">
    <property type="component" value="Chromosome"/>
</dbReference>
<proteinExistence type="predicted"/>
<evidence type="ECO:0000259" key="2">
    <source>
        <dbReference type="Pfam" id="PF13635"/>
    </source>
</evidence>
<dbReference type="GO" id="GO:0005524">
    <property type="term" value="F:ATP binding"/>
    <property type="evidence" value="ECO:0007669"/>
    <property type="project" value="UniProtKB-KW"/>
</dbReference>
<evidence type="ECO:0000313" key="3">
    <source>
        <dbReference type="EMBL" id="WPX96372.1"/>
    </source>
</evidence>
<feature type="domain" description="AAA" evidence="1">
    <location>
        <begin position="17"/>
        <end position="138"/>
    </location>
</feature>
<keyword evidence="3" id="KW-0547">Nucleotide-binding</keyword>
<dbReference type="PANTHER" id="PTHR43566:SF2">
    <property type="entry name" value="DUF4143 DOMAIN-CONTAINING PROTEIN"/>
    <property type="match status" value="1"/>
</dbReference>
<dbReference type="Gene3D" id="3.40.50.300">
    <property type="entry name" value="P-loop containing nucleotide triphosphate hydrolases"/>
    <property type="match status" value="1"/>
</dbReference>
<gene>
    <name evidence="3" type="ORF">Bandiella_00482</name>
</gene>
<sequence length="381" mass="44395">MKRENFLQMISDGFLVNPIVAILGPRQSGKTTLTRQYINTIKTEKPIHYFDLEDPNDLAALKSPKAVLENLKGLIVIDEVQRVKELFPVLRVLVDVVNLKQQYLILGSASQELIKQSSETLAGRIEYIELPPFQYCEVKNLEKLWIRGGFPRSFLSVNDSSSYRWRESYIRTFLERDIPNLGIKIPAENIRRFWMMLANNHGGILNASDIGKSLSISHTTVRHYLDILVATFMVRQLYPWFENISKRQIKSPKIYVRDSGILHNLLQIRTNRDLFNHLKLGASWEGFALEELIKHHNFRSQDCYFWSTQNKAEIDLFTINHGKRIAYEFKFTDSPKITPSMRIAIEDLKLDELYVLCPGNKKYQIEDKIIFCGLEKYLESY</sequence>
<evidence type="ECO:0000313" key="4">
    <source>
        <dbReference type="Proteomes" id="UP001327219"/>
    </source>
</evidence>
<dbReference type="EMBL" id="CP110820">
    <property type="protein sequence ID" value="WPX96372.1"/>
    <property type="molecule type" value="Genomic_DNA"/>
</dbReference>
<dbReference type="SUPFAM" id="SSF52540">
    <property type="entry name" value="P-loop containing nucleoside triphosphate hydrolases"/>
    <property type="match status" value="1"/>
</dbReference>
<name>A0ABZ0UKA2_9RICK</name>
<dbReference type="PANTHER" id="PTHR43566">
    <property type="entry name" value="CONSERVED PROTEIN"/>
    <property type="match status" value="1"/>
</dbReference>
<keyword evidence="3" id="KW-0067">ATP-binding</keyword>
<dbReference type="InterPro" id="IPR041682">
    <property type="entry name" value="AAA_14"/>
</dbReference>
<dbReference type="Pfam" id="PF13173">
    <property type="entry name" value="AAA_14"/>
    <property type="match status" value="1"/>
</dbReference>
<accession>A0ABZ0UKA2</accession>
<protein>
    <submittedName>
        <fullName evidence="3">ATP-binding protein</fullName>
    </submittedName>
</protein>
<dbReference type="InterPro" id="IPR027417">
    <property type="entry name" value="P-loop_NTPase"/>
</dbReference>
<dbReference type="InterPro" id="IPR025420">
    <property type="entry name" value="DUF4143"/>
</dbReference>
<dbReference type="Pfam" id="PF13635">
    <property type="entry name" value="DUF4143"/>
    <property type="match status" value="1"/>
</dbReference>